<dbReference type="EMBL" id="CAJNOR010000191">
    <property type="protein sequence ID" value="CAF0834114.1"/>
    <property type="molecule type" value="Genomic_DNA"/>
</dbReference>
<reference evidence="2" key="1">
    <citation type="submission" date="2021-02" db="EMBL/GenBank/DDBJ databases">
        <authorList>
            <person name="Nowell W R."/>
        </authorList>
    </citation>
    <scope>NUCLEOTIDE SEQUENCE</scope>
</reference>
<dbReference type="Proteomes" id="UP000663852">
    <property type="component" value="Unassembled WGS sequence"/>
</dbReference>
<dbReference type="Proteomes" id="UP000663828">
    <property type="component" value="Unassembled WGS sequence"/>
</dbReference>
<sequence>MPGHIFRGIYAILLVCFCLSQVNQALRCYECLDCVDETCTCEKMIEVDAKTSFCVLVRENLVNSVQFEIRHMPRNETNYYQSDPYFISVKEIISYNASIDQWLSQANVIEYACQTDGCNRPDLLKELPSNGLSLNLPLSWLNENLRRKSGQQTSSCQHCPPEPICSRTQYQVDPKVCEVKQCEDVCIVDQLIENISGTQYCYELYCLATPIRTPQIYLRGNYYINKRTFEIIETDIICRGSNCSRLEIFKEIEEKLEKNYDNIKAFLPSNRATCLSTSLIVILLLIISEHFIIL</sequence>
<accession>A0A813USD6</accession>
<name>A0A813USD6_ADIRI</name>
<organism evidence="2 4">
    <name type="scientific">Adineta ricciae</name>
    <name type="common">Rotifer</name>
    <dbReference type="NCBI Taxonomy" id="249248"/>
    <lineage>
        <taxon>Eukaryota</taxon>
        <taxon>Metazoa</taxon>
        <taxon>Spiralia</taxon>
        <taxon>Gnathifera</taxon>
        <taxon>Rotifera</taxon>
        <taxon>Eurotatoria</taxon>
        <taxon>Bdelloidea</taxon>
        <taxon>Adinetida</taxon>
        <taxon>Adinetidae</taxon>
        <taxon>Adineta</taxon>
    </lineage>
</organism>
<comment type="caution">
    <text evidence="2">The sequence shown here is derived from an EMBL/GenBank/DDBJ whole genome shotgun (WGS) entry which is preliminary data.</text>
</comment>
<dbReference type="AlphaFoldDB" id="A0A813USD6"/>
<dbReference type="OrthoDB" id="10016427at2759"/>
<evidence type="ECO:0000313" key="4">
    <source>
        <dbReference type="Proteomes" id="UP000663828"/>
    </source>
</evidence>
<proteinExistence type="predicted"/>
<feature type="chain" id="PRO_5035683066" evidence="1">
    <location>
        <begin position="26"/>
        <end position="294"/>
    </location>
</feature>
<evidence type="ECO:0000313" key="3">
    <source>
        <dbReference type="EMBL" id="CAF0893575.1"/>
    </source>
</evidence>
<keyword evidence="1" id="KW-0732">Signal</keyword>
<evidence type="ECO:0000256" key="1">
    <source>
        <dbReference type="SAM" id="SignalP"/>
    </source>
</evidence>
<feature type="signal peptide" evidence="1">
    <location>
        <begin position="1"/>
        <end position="25"/>
    </location>
</feature>
<dbReference type="EMBL" id="CAJNOJ010000031">
    <property type="protein sequence ID" value="CAF0893575.1"/>
    <property type="molecule type" value="Genomic_DNA"/>
</dbReference>
<keyword evidence="4" id="KW-1185">Reference proteome</keyword>
<gene>
    <name evidence="3" type="ORF">EDS130_LOCUS9413</name>
    <name evidence="2" type="ORF">XAT740_LOCUS4616</name>
</gene>
<evidence type="ECO:0000313" key="2">
    <source>
        <dbReference type="EMBL" id="CAF0834114.1"/>
    </source>
</evidence>
<protein>
    <submittedName>
        <fullName evidence="2">Uncharacterized protein</fullName>
    </submittedName>
</protein>